<evidence type="ECO:0000256" key="4">
    <source>
        <dbReference type="ARBA" id="ARBA00013229"/>
    </source>
</evidence>
<keyword evidence="6 9" id="KW-0732">Signal</keyword>
<dbReference type="Proteomes" id="UP000256690">
    <property type="component" value="Unassembled WGS sequence"/>
</dbReference>
<evidence type="ECO:0000256" key="7">
    <source>
        <dbReference type="ARBA" id="ARBA00022801"/>
    </source>
</evidence>
<evidence type="ECO:0000259" key="10">
    <source>
        <dbReference type="Pfam" id="PF01095"/>
    </source>
</evidence>
<dbReference type="Gene3D" id="2.160.20.10">
    <property type="entry name" value="Single-stranded right-handed beta-helix, Pectin lyase-like"/>
    <property type="match status" value="1"/>
</dbReference>
<name>A0A3D8SJD6_9EURO</name>
<comment type="pathway">
    <text evidence="2">Glycan metabolism; pectin degradation; 2-dehydro-3-deoxy-D-gluconate from pectin: step 1/5.</text>
</comment>
<dbReference type="UniPathway" id="UPA00545">
    <property type="reaction ID" value="UER00823"/>
</dbReference>
<comment type="similarity">
    <text evidence="3">Belongs to the pectinesterase family.</text>
</comment>
<sequence>MFRPQFWASVLLNALLASAASIPSSRYRSCQGSQRACPEGTLVVSAYDPKADFSTVQDAILSLPHDNSSQTILILAGKYTEQVNVTRPGPVTLLGQTGHVTDASKNLVTINWAQANHDSTGQSVDNVFGSVLTVAPTLNASYTGSGPTGFAVPEDTPFGSIDFRAYNIDFTNTWADFSDGPAHALSFSRANGGFYYCGFYSYQDTVYVGKLGNAYFHKSIIAGQTDFLYGFGTAWIQSSDILLRNCGGGITAWKGTNTTFENKYGVYIVDSSVRAANASIAPDIVGSCPLGRPWNELHRSIFAKSYEDASIDPEGYIDWIIDGVGRLSNKTFQAEYRTFGPGFNATGRASTNASRVLTAKEYAPYDSPAKVFLTPDGQPGNIDWIDWHA</sequence>
<dbReference type="PANTHER" id="PTHR31321">
    <property type="entry name" value="ACYL-COA THIOESTER HYDROLASE YBHC-RELATED"/>
    <property type="match status" value="1"/>
</dbReference>
<dbReference type="Pfam" id="PF01095">
    <property type="entry name" value="Pectinesterase"/>
    <property type="match status" value="1"/>
</dbReference>
<reference evidence="11 12" key="1">
    <citation type="journal article" date="2018" name="IMA Fungus">
        <title>IMA Genome-F 9: Draft genome sequence of Annulohypoxylon stygium, Aspergillus mulundensis, Berkeleyomyces basicola (syn. Thielaviopsis basicola), Ceratocystis smalleyi, two Cercospora beticola strains, Coleophoma cylindrospora, Fusarium fracticaudum, Phialophora cf. hyalina, and Morchella septimelata.</title>
        <authorList>
            <person name="Wingfield B.D."/>
            <person name="Bills G.F."/>
            <person name="Dong Y."/>
            <person name="Huang W."/>
            <person name="Nel W.J."/>
            <person name="Swalarsk-Parry B.S."/>
            <person name="Vaghefi N."/>
            <person name="Wilken P.M."/>
            <person name="An Z."/>
            <person name="de Beer Z.W."/>
            <person name="De Vos L."/>
            <person name="Chen L."/>
            <person name="Duong T.A."/>
            <person name="Gao Y."/>
            <person name="Hammerbacher A."/>
            <person name="Kikkert J.R."/>
            <person name="Li Y."/>
            <person name="Li H."/>
            <person name="Li K."/>
            <person name="Li Q."/>
            <person name="Liu X."/>
            <person name="Ma X."/>
            <person name="Naidoo K."/>
            <person name="Pethybridge S.J."/>
            <person name="Sun J."/>
            <person name="Steenkamp E.T."/>
            <person name="van der Nest M.A."/>
            <person name="van Wyk S."/>
            <person name="Wingfield M.J."/>
            <person name="Xiong C."/>
            <person name="Yue Q."/>
            <person name="Zhang X."/>
        </authorList>
    </citation>
    <scope>NUCLEOTIDE SEQUENCE [LARGE SCALE GENOMIC DNA]</scope>
    <source>
        <strain evidence="11 12">DSM 5745</strain>
    </source>
</reference>
<dbReference type="InterPro" id="IPR011050">
    <property type="entry name" value="Pectin_lyase_fold/virulence"/>
</dbReference>
<comment type="subcellular location">
    <subcellularLocation>
        <location evidence="1">Secreted</location>
    </subcellularLocation>
</comment>
<proteinExistence type="inferred from homology"/>
<dbReference type="GO" id="GO:0030599">
    <property type="term" value="F:pectinesterase activity"/>
    <property type="evidence" value="ECO:0007669"/>
    <property type="project" value="UniProtKB-EC"/>
</dbReference>
<dbReference type="EC" id="3.1.1.11" evidence="4"/>
<dbReference type="EMBL" id="PVWQ01000003">
    <property type="protein sequence ID" value="RDW86294.1"/>
    <property type="molecule type" value="Genomic_DNA"/>
</dbReference>
<dbReference type="SUPFAM" id="SSF51126">
    <property type="entry name" value="Pectin lyase-like"/>
    <property type="match status" value="1"/>
</dbReference>
<dbReference type="GO" id="GO:0042545">
    <property type="term" value="P:cell wall modification"/>
    <property type="evidence" value="ECO:0007669"/>
    <property type="project" value="InterPro"/>
</dbReference>
<dbReference type="FunFam" id="2.160.20.10:FF:000045">
    <property type="entry name" value="Pectin methylesterase family protein"/>
    <property type="match status" value="1"/>
</dbReference>
<keyword evidence="7" id="KW-0378">Hydrolase</keyword>
<dbReference type="AlphaFoldDB" id="A0A3D8SJD6"/>
<dbReference type="PANTHER" id="PTHR31321:SF137">
    <property type="entry name" value="PECTIN METHYL ESTERASE (EUROFUNG)"/>
    <property type="match status" value="1"/>
</dbReference>
<dbReference type="OrthoDB" id="3934656at2759"/>
<dbReference type="InterPro" id="IPR012334">
    <property type="entry name" value="Pectin_lyas_fold"/>
</dbReference>
<dbReference type="GO" id="GO:0045490">
    <property type="term" value="P:pectin catabolic process"/>
    <property type="evidence" value="ECO:0007669"/>
    <property type="project" value="UniProtKB-UniPathway"/>
</dbReference>
<organism evidence="11 12">
    <name type="scientific">Aspergillus mulundensis</name>
    <dbReference type="NCBI Taxonomy" id="1810919"/>
    <lineage>
        <taxon>Eukaryota</taxon>
        <taxon>Fungi</taxon>
        <taxon>Dikarya</taxon>
        <taxon>Ascomycota</taxon>
        <taxon>Pezizomycotina</taxon>
        <taxon>Eurotiomycetes</taxon>
        <taxon>Eurotiomycetidae</taxon>
        <taxon>Eurotiales</taxon>
        <taxon>Aspergillaceae</taxon>
        <taxon>Aspergillus</taxon>
        <taxon>Aspergillus subgen. Nidulantes</taxon>
    </lineage>
</organism>
<protein>
    <recommendedName>
        <fullName evidence="4">pectinesterase</fullName>
        <ecNumber evidence="4">3.1.1.11</ecNumber>
    </recommendedName>
</protein>
<dbReference type="GeneID" id="38113306"/>
<evidence type="ECO:0000256" key="8">
    <source>
        <dbReference type="ARBA" id="ARBA00023085"/>
    </source>
</evidence>
<evidence type="ECO:0000256" key="1">
    <source>
        <dbReference type="ARBA" id="ARBA00004613"/>
    </source>
</evidence>
<keyword evidence="8" id="KW-0063">Aspartyl esterase</keyword>
<evidence type="ECO:0000256" key="6">
    <source>
        <dbReference type="ARBA" id="ARBA00022729"/>
    </source>
</evidence>
<accession>A0A3D8SJD6</accession>
<dbReference type="GO" id="GO:0005576">
    <property type="term" value="C:extracellular region"/>
    <property type="evidence" value="ECO:0007669"/>
    <property type="project" value="UniProtKB-SubCell"/>
</dbReference>
<feature type="chain" id="PRO_5017745327" description="pectinesterase" evidence="9">
    <location>
        <begin position="22"/>
        <end position="389"/>
    </location>
</feature>
<feature type="signal peptide" evidence="9">
    <location>
        <begin position="1"/>
        <end position="21"/>
    </location>
</feature>
<evidence type="ECO:0000256" key="3">
    <source>
        <dbReference type="ARBA" id="ARBA00008891"/>
    </source>
</evidence>
<evidence type="ECO:0000313" key="11">
    <source>
        <dbReference type="EMBL" id="RDW86294.1"/>
    </source>
</evidence>
<evidence type="ECO:0000256" key="5">
    <source>
        <dbReference type="ARBA" id="ARBA00022525"/>
    </source>
</evidence>
<dbReference type="STRING" id="1810919.A0A3D8SJD6"/>
<comment type="caution">
    <text evidence="11">The sequence shown here is derived from an EMBL/GenBank/DDBJ whole genome shotgun (WGS) entry which is preliminary data.</text>
</comment>
<dbReference type="InterPro" id="IPR000070">
    <property type="entry name" value="Pectinesterase_cat"/>
</dbReference>
<evidence type="ECO:0000313" key="12">
    <source>
        <dbReference type="Proteomes" id="UP000256690"/>
    </source>
</evidence>
<dbReference type="RefSeq" id="XP_026605818.1">
    <property type="nucleotide sequence ID" value="XM_026744952.1"/>
</dbReference>
<keyword evidence="5" id="KW-0964">Secreted</keyword>
<gene>
    <name evidence="11" type="ORF">DSM5745_02936</name>
</gene>
<feature type="domain" description="Pectinesterase catalytic" evidence="10">
    <location>
        <begin position="162"/>
        <end position="362"/>
    </location>
</feature>
<evidence type="ECO:0000256" key="9">
    <source>
        <dbReference type="SAM" id="SignalP"/>
    </source>
</evidence>
<keyword evidence="12" id="KW-1185">Reference proteome</keyword>
<evidence type="ECO:0000256" key="2">
    <source>
        <dbReference type="ARBA" id="ARBA00005184"/>
    </source>
</evidence>